<dbReference type="AlphaFoldDB" id="A0A7X5N0I1"/>
<keyword evidence="5" id="KW-0233">DNA recombination</keyword>
<dbReference type="GO" id="GO:0043590">
    <property type="term" value="C:bacterial nucleoid"/>
    <property type="evidence" value="ECO:0007669"/>
    <property type="project" value="TreeGrafter"/>
</dbReference>
<evidence type="ECO:0000313" key="7">
    <source>
        <dbReference type="Proteomes" id="UP000471082"/>
    </source>
</evidence>
<name>A0A7X5N0I1_XANPE</name>
<accession>A0A7X5N0I1</accession>
<comment type="caution">
    <text evidence="6">The sequence shown here is derived from an EMBL/GenBank/DDBJ whole genome shotgun (WGS) entry which is preliminary data.</text>
</comment>
<organism evidence="6 7">
    <name type="scientific">Xanthomonas perforans</name>
    <dbReference type="NCBI Taxonomy" id="442694"/>
    <lineage>
        <taxon>Bacteria</taxon>
        <taxon>Pseudomonadati</taxon>
        <taxon>Pseudomonadota</taxon>
        <taxon>Gammaproteobacteria</taxon>
        <taxon>Lysobacterales</taxon>
        <taxon>Lysobacteraceae</taxon>
        <taxon>Xanthomonas</taxon>
    </lineage>
</organism>
<dbReference type="PANTHER" id="PTHR38103">
    <property type="entry name" value="RECOMBINATION-ASSOCIATED PROTEIN RDGC"/>
    <property type="match status" value="1"/>
</dbReference>
<evidence type="ECO:0000256" key="4">
    <source>
        <dbReference type="ARBA" id="ARBA00022490"/>
    </source>
</evidence>
<dbReference type="EMBL" id="JAAGYU010000460">
    <property type="protein sequence ID" value="NEL79230.1"/>
    <property type="molecule type" value="Genomic_DNA"/>
</dbReference>
<comment type="similarity">
    <text evidence="2">Belongs to the RdgC family.</text>
</comment>
<dbReference type="InterPro" id="IPR007476">
    <property type="entry name" value="RdgC"/>
</dbReference>
<evidence type="ECO:0000256" key="1">
    <source>
        <dbReference type="ARBA" id="ARBA00004453"/>
    </source>
</evidence>
<evidence type="ECO:0000256" key="3">
    <source>
        <dbReference type="ARBA" id="ARBA00022296"/>
    </source>
</evidence>
<dbReference type="GO" id="GO:0003690">
    <property type="term" value="F:double-stranded DNA binding"/>
    <property type="evidence" value="ECO:0007669"/>
    <property type="project" value="TreeGrafter"/>
</dbReference>
<dbReference type="Pfam" id="PF04381">
    <property type="entry name" value="RdgC"/>
    <property type="match status" value="1"/>
</dbReference>
<evidence type="ECO:0000256" key="5">
    <source>
        <dbReference type="ARBA" id="ARBA00023172"/>
    </source>
</evidence>
<comment type="subcellular location">
    <subcellularLocation>
        <location evidence="1">Cytoplasm</location>
        <location evidence="1">Nucleoid</location>
    </subcellularLocation>
</comment>
<evidence type="ECO:0000256" key="2">
    <source>
        <dbReference type="ARBA" id="ARBA00008657"/>
    </source>
</evidence>
<dbReference type="GO" id="GO:0006310">
    <property type="term" value="P:DNA recombination"/>
    <property type="evidence" value="ECO:0007669"/>
    <property type="project" value="UniProtKB-KW"/>
</dbReference>
<dbReference type="Proteomes" id="UP000471082">
    <property type="component" value="Unassembled WGS sequence"/>
</dbReference>
<dbReference type="PANTHER" id="PTHR38103:SF1">
    <property type="entry name" value="RECOMBINATION-ASSOCIATED PROTEIN RDGC"/>
    <property type="match status" value="1"/>
</dbReference>
<dbReference type="GO" id="GO:0000018">
    <property type="term" value="P:regulation of DNA recombination"/>
    <property type="evidence" value="ECO:0007669"/>
    <property type="project" value="TreeGrafter"/>
</dbReference>
<sequence>MFFRNLTMFRFPTSLDLSAVEELLPQCALKPVGALEMTSRGFVSPFGREETEQLSHRIGDFLWLSVGGQDKMLPGVVINDALEAKCAEIEKRDGRRPGGKARK</sequence>
<protein>
    <recommendedName>
        <fullName evidence="3">Recombination-associated protein RdgC</fullName>
    </recommendedName>
</protein>
<feature type="non-terminal residue" evidence="6">
    <location>
        <position position="103"/>
    </location>
</feature>
<gene>
    <name evidence="6" type="ORF">G3W61_23750</name>
</gene>
<reference evidence="6 7" key="1">
    <citation type="submission" date="2019-11" db="EMBL/GenBank/DDBJ databases">
        <title>Genome-resolved metagenomics to study the prevalence of co-infection and intraspecific heterogeneity among plant pathogen metapopulations.</title>
        <authorList>
            <person name="Newberry E."/>
            <person name="Bhandari R."/>
            <person name="Kemble J."/>
            <person name="Sikora E."/>
            <person name="Potnis N."/>
        </authorList>
    </citation>
    <scope>NUCLEOTIDE SEQUENCE [LARGE SCALE GENOMIC DNA]</scope>
    <source>
        <strain evidence="6">Xp_Tom_Tuscaloosa_18b</strain>
    </source>
</reference>
<proteinExistence type="inferred from homology"/>
<keyword evidence="4" id="KW-0963">Cytoplasm</keyword>
<evidence type="ECO:0000313" key="6">
    <source>
        <dbReference type="EMBL" id="NEL79230.1"/>
    </source>
</evidence>